<evidence type="ECO:0000313" key="5">
    <source>
        <dbReference type="Proteomes" id="UP000509327"/>
    </source>
</evidence>
<dbReference type="GO" id="GO:0031419">
    <property type="term" value="F:cobalamin binding"/>
    <property type="evidence" value="ECO:0007669"/>
    <property type="project" value="InterPro"/>
</dbReference>
<dbReference type="Proteomes" id="UP000247790">
    <property type="component" value="Unassembled WGS sequence"/>
</dbReference>
<name>A0A2V4VAW7_PAEBA</name>
<organism evidence="2 4">
    <name type="scientific">Paenibacillus barcinonensis</name>
    <dbReference type="NCBI Taxonomy" id="198119"/>
    <lineage>
        <taxon>Bacteria</taxon>
        <taxon>Bacillati</taxon>
        <taxon>Bacillota</taxon>
        <taxon>Bacilli</taxon>
        <taxon>Bacillales</taxon>
        <taxon>Paenibacillaceae</taxon>
        <taxon>Paenibacillus</taxon>
    </lineage>
</organism>
<evidence type="ECO:0000256" key="1">
    <source>
        <dbReference type="SAM" id="MobiDB-lite"/>
    </source>
</evidence>
<dbReference type="Proteomes" id="UP000509327">
    <property type="component" value="Chromosome"/>
</dbReference>
<dbReference type="InterPro" id="IPR036724">
    <property type="entry name" value="Cobalamin-bd_sf"/>
</dbReference>
<dbReference type="EMBL" id="CP054614">
    <property type="protein sequence ID" value="QKS55550.1"/>
    <property type="molecule type" value="Genomic_DNA"/>
</dbReference>
<reference evidence="2 4" key="1">
    <citation type="submission" date="2018-06" db="EMBL/GenBank/DDBJ databases">
        <title>Genomic Encyclopedia of Type Strains, Phase III (KMG-III): the genomes of soil and plant-associated and newly described type strains.</title>
        <authorList>
            <person name="Whitman W."/>
        </authorList>
    </citation>
    <scope>NUCLEOTIDE SEQUENCE [LARGE SCALE GENOMIC DNA]</scope>
    <source>
        <strain evidence="2 4">CECT 7022</strain>
    </source>
</reference>
<keyword evidence="5" id="KW-1185">Reference proteome</keyword>
<dbReference type="EMBL" id="QJSW01000006">
    <property type="protein sequence ID" value="PYE49337.1"/>
    <property type="molecule type" value="Genomic_DNA"/>
</dbReference>
<reference evidence="3 5" key="2">
    <citation type="submission" date="2020-06" db="EMBL/GenBank/DDBJ databases">
        <title>Complete genome of Paenibacillus barcinonensis KACC11450.</title>
        <authorList>
            <person name="Kim M."/>
            <person name="Park Y.-J."/>
            <person name="Shin J.-H."/>
        </authorList>
    </citation>
    <scope>NUCLEOTIDE SEQUENCE [LARGE SCALE GENOMIC DNA]</scope>
    <source>
        <strain evidence="3 5">KACC11450</strain>
    </source>
</reference>
<sequence>MKLHLVFEPSILTTLVQALHTQGYSVSGTDVTLEQFAIAANAKQIDADVAIVDGSLGVLRKQESVGWLKEVRMRIPDMRIIVVLPETDLDWQRSLGMYGIYDVYLAEQFRLEDVQYWIQTKKTLADVPQFHATVAGNKAEHKVGFSLEKNKVKIQAILADWTKGFKRADRRSGPTVETTPTSEEERLAEEQGTEELEAPSGPLEVQEAMVERTEHQPEQTPVLHIPQPYIVAVGGLASRSGNTHTAIQIAYEIASQGIKTAFIEYRSKPKPSDIVSFATDFDGLQFHHQGIDFFPNRSPMDVAEIYTLEYEAIVLDLGVMVDELENRLELNSAAQEFLRAPFQYMTVSAAPWDLQFIVQNSSQLAMLMRKASLVINFADENMIKEFREMFPAVTSILNPLQANPFTSAGGLAHWLERPKEKRKRWFVH</sequence>
<evidence type="ECO:0000313" key="4">
    <source>
        <dbReference type="Proteomes" id="UP000247790"/>
    </source>
</evidence>
<feature type="region of interest" description="Disordered" evidence="1">
    <location>
        <begin position="168"/>
        <end position="201"/>
    </location>
</feature>
<dbReference type="SUPFAM" id="SSF52242">
    <property type="entry name" value="Cobalamin (vitamin B12)-binding domain"/>
    <property type="match status" value="1"/>
</dbReference>
<dbReference type="AlphaFoldDB" id="A0A2V4VAW7"/>
<dbReference type="GO" id="GO:0046872">
    <property type="term" value="F:metal ion binding"/>
    <property type="evidence" value="ECO:0007669"/>
    <property type="project" value="InterPro"/>
</dbReference>
<dbReference type="RefSeq" id="WP_110896837.1">
    <property type="nucleotide sequence ID" value="NZ_CP054614.1"/>
</dbReference>
<evidence type="ECO:0000313" key="3">
    <source>
        <dbReference type="EMBL" id="QKS55550.1"/>
    </source>
</evidence>
<protein>
    <submittedName>
        <fullName evidence="2">Uncharacterized protein</fullName>
    </submittedName>
</protein>
<proteinExistence type="predicted"/>
<evidence type="ECO:0000313" key="2">
    <source>
        <dbReference type="EMBL" id="PYE49337.1"/>
    </source>
</evidence>
<accession>A0A2V4VAW7</accession>
<gene>
    <name evidence="2" type="ORF">DFQ00_106323</name>
    <name evidence="3" type="ORF">HUB98_03940</name>
</gene>
<dbReference type="OrthoDB" id="2505114at2"/>